<keyword evidence="2" id="KW-0809">Transit peptide</keyword>
<dbReference type="Pfam" id="PF07542">
    <property type="entry name" value="ATP12"/>
    <property type="match status" value="1"/>
</dbReference>
<comment type="similarity">
    <text evidence="1">Belongs to the ATP12 family.</text>
</comment>
<protein>
    <submittedName>
        <fullName evidence="4">Chaperone required for assembly of F1-ATPase</fullName>
    </submittedName>
</protein>
<proteinExistence type="inferred from homology"/>
<dbReference type="Gene3D" id="3.30.2180.10">
    <property type="entry name" value="ATP12-like"/>
    <property type="match status" value="1"/>
</dbReference>
<evidence type="ECO:0000256" key="3">
    <source>
        <dbReference type="ARBA" id="ARBA00023186"/>
    </source>
</evidence>
<dbReference type="Gene3D" id="1.10.3580.10">
    <property type="entry name" value="ATP12 ATPase"/>
    <property type="match status" value="1"/>
</dbReference>
<organism evidence="4 5">
    <name type="scientific">Polymorphobacter multimanifer</name>
    <dbReference type="NCBI Taxonomy" id="1070431"/>
    <lineage>
        <taxon>Bacteria</taxon>
        <taxon>Pseudomonadati</taxon>
        <taxon>Pseudomonadota</taxon>
        <taxon>Alphaproteobacteria</taxon>
        <taxon>Sphingomonadales</taxon>
        <taxon>Sphingosinicellaceae</taxon>
        <taxon>Polymorphobacter</taxon>
    </lineage>
</organism>
<dbReference type="RefSeq" id="WP_184199896.1">
    <property type="nucleotide sequence ID" value="NZ_JACIIV010000015.1"/>
</dbReference>
<dbReference type="InterPro" id="IPR042272">
    <property type="entry name" value="ATP12_ATP_synth-F1-assembly_N"/>
</dbReference>
<reference evidence="4 5" key="1">
    <citation type="submission" date="2020-08" db="EMBL/GenBank/DDBJ databases">
        <title>Genomic Encyclopedia of Type Strains, Phase IV (KMG-IV): sequencing the most valuable type-strain genomes for metagenomic binning, comparative biology and taxonomic classification.</title>
        <authorList>
            <person name="Goeker M."/>
        </authorList>
    </citation>
    <scope>NUCLEOTIDE SEQUENCE [LARGE SCALE GENOMIC DNA]</scope>
    <source>
        <strain evidence="4 5">DSM 102189</strain>
    </source>
</reference>
<dbReference type="PANTHER" id="PTHR21013">
    <property type="entry name" value="ATP SYNTHASE MITOCHONDRIAL F1 COMPLEX ASSEMBLY FACTOR 2/ATP12 PROTEIN, MITOCHONDRIAL PRECURSOR"/>
    <property type="match status" value="1"/>
</dbReference>
<dbReference type="GO" id="GO:0043461">
    <property type="term" value="P:proton-transporting ATP synthase complex assembly"/>
    <property type="evidence" value="ECO:0007669"/>
    <property type="project" value="InterPro"/>
</dbReference>
<dbReference type="SUPFAM" id="SSF160909">
    <property type="entry name" value="ATP12-like"/>
    <property type="match status" value="1"/>
</dbReference>
<sequence>MKRFWTDVAVTGDNPFGVALDGRAVRTPARDPLLLPTRVLAEAVADEWRDVTGEVKPAAMPLTGLANAALDLMAADVDGHALRLAEYAGSDLLCYRAEGPGPLVAKQAAAWDPVLAWAQQRFDTGFVVTAGVLPVTQPPMAVPRVAATLAALGPFGLAACAQLVPLSGSALLALALVEEAVDLDTAWAAATVDEAWSAENWGEDDDATAALALKAAAFAAAHRFLVLGRGRG</sequence>
<evidence type="ECO:0000256" key="1">
    <source>
        <dbReference type="ARBA" id="ARBA00008231"/>
    </source>
</evidence>
<accession>A0A841LGN9</accession>
<dbReference type="AlphaFoldDB" id="A0A841LGN9"/>
<dbReference type="Proteomes" id="UP000538147">
    <property type="component" value="Unassembled WGS sequence"/>
</dbReference>
<gene>
    <name evidence="4" type="ORF">FHS79_002323</name>
</gene>
<dbReference type="EMBL" id="JACIIV010000015">
    <property type="protein sequence ID" value="MBB6228138.1"/>
    <property type="molecule type" value="Genomic_DNA"/>
</dbReference>
<evidence type="ECO:0000313" key="4">
    <source>
        <dbReference type="EMBL" id="MBB6228138.1"/>
    </source>
</evidence>
<dbReference type="InterPro" id="IPR011419">
    <property type="entry name" value="ATP12_ATP_synth-F1-assembly"/>
</dbReference>
<dbReference type="InterPro" id="IPR023335">
    <property type="entry name" value="ATP12_ortho_dom_sf"/>
</dbReference>
<comment type="caution">
    <text evidence="4">The sequence shown here is derived from an EMBL/GenBank/DDBJ whole genome shotgun (WGS) entry which is preliminary data.</text>
</comment>
<dbReference type="PANTHER" id="PTHR21013:SF10">
    <property type="entry name" value="ATP SYNTHASE MITOCHONDRIAL F1 COMPLEX ASSEMBLY FACTOR 2"/>
    <property type="match status" value="1"/>
</dbReference>
<evidence type="ECO:0000256" key="2">
    <source>
        <dbReference type="ARBA" id="ARBA00022946"/>
    </source>
</evidence>
<keyword evidence="3" id="KW-0143">Chaperone</keyword>
<keyword evidence="5" id="KW-1185">Reference proteome</keyword>
<evidence type="ECO:0000313" key="5">
    <source>
        <dbReference type="Proteomes" id="UP000538147"/>
    </source>
</evidence>
<name>A0A841LGN9_9SPHN</name>